<evidence type="ECO:0000256" key="1">
    <source>
        <dbReference type="SAM" id="MobiDB-lite"/>
    </source>
</evidence>
<evidence type="ECO:0000313" key="2">
    <source>
        <dbReference type="EMBL" id="EGW08251.1"/>
    </source>
</evidence>
<dbReference type="Proteomes" id="UP000001075">
    <property type="component" value="Unassembled WGS sequence"/>
</dbReference>
<dbReference type="AlphaFoldDB" id="G3HTE8"/>
<sequence length="61" mass="6588">MTTAKRGVRTFCIPKVLGEPGRTHTCSSQREQGSAEPPRPDIQGTVRQPSPFNVPVCGPLL</sequence>
<feature type="region of interest" description="Disordered" evidence="1">
    <location>
        <begin position="19"/>
        <end position="61"/>
    </location>
</feature>
<name>G3HTE8_CRIGR</name>
<evidence type="ECO:0000313" key="3">
    <source>
        <dbReference type="Proteomes" id="UP000001075"/>
    </source>
</evidence>
<dbReference type="EMBL" id="JH000695">
    <property type="protein sequence ID" value="EGW08251.1"/>
    <property type="molecule type" value="Genomic_DNA"/>
</dbReference>
<accession>G3HTE8</accession>
<reference evidence="3" key="1">
    <citation type="journal article" date="2011" name="Nat. Biotechnol.">
        <title>The genomic sequence of the Chinese hamster ovary (CHO)-K1 cell line.</title>
        <authorList>
            <person name="Xu X."/>
            <person name="Nagarajan H."/>
            <person name="Lewis N.E."/>
            <person name="Pan S."/>
            <person name="Cai Z."/>
            <person name="Liu X."/>
            <person name="Chen W."/>
            <person name="Xie M."/>
            <person name="Wang W."/>
            <person name="Hammond S."/>
            <person name="Andersen M.R."/>
            <person name="Neff N."/>
            <person name="Passarelli B."/>
            <person name="Koh W."/>
            <person name="Fan H.C."/>
            <person name="Wang J."/>
            <person name="Gui Y."/>
            <person name="Lee K.H."/>
            <person name="Betenbaugh M.J."/>
            <person name="Quake S.R."/>
            <person name="Famili I."/>
            <person name="Palsson B.O."/>
            <person name="Wang J."/>
        </authorList>
    </citation>
    <scope>NUCLEOTIDE SEQUENCE [LARGE SCALE GENOMIC DNA]</scope>
    <source>
        <strain evidence="3">CHO K1 cell line</strain>
    </source>
</reference>
<dbReference type="InParanoid" id="G3HTE8"/>
<organism evidence="2 3">
    <name type="scientific">Cricetulus griseus</name>
    <name type="common">Chinese hamster</name>
    <name type="synonym">Cricetulus barabensis griseus</name>
    <dbReference type="NCBI Taxonomy" id="10029"/>
    <lineage>
        <taxon>Eukaryota</taxon>
        <taxon>Metazoa</taxon>
        <taxon>Chordata</taxon>
        <taxon>Craniata</taxon>
        <taxon>Vertebrata</taxon>
        <taxon>Euteleostomi</taxon>
        <taxon>Mammalia</taxon>
        <taxon>Eutheria</taxon>
        <taxon>Euarchontoglires</taxon>
        <taxon>Glires</taxon>
        <taxon>Rodentia</taxon>
        <taxon>Myomorpha</taxon>
        <taxon>Muroidea</taxon>
        <taxon>Cricetidae</taxon>
        <taxon>Cricetinae</taxon>
        <taxon>Cricetulus</taxon>
    </lineage>
</organism>
<gene>
    <name evidence="2" type="ORF">I79_014173</name>
</gene>
<protein>
    <submittedName>
        <fullName evidence="2">Uncharacterized protein</fullName>
    </submittedName>
</protein>
<proteinExistence type="predicted"/>